<sequence>WIKTNQYLETNKKNIWCIGDANGLYQFRHKANYEAEICVNNIFGPEEQKRSVDYSAVPWAIFTYPQVGHVGMTQAEAIEKGHEIYVAMKNYSTVAKGFAMGFENDDEDNGFFKLIVDKSYKILGAHIVGSHAAILLQPFVYLMNSGFTCSLPESHGEDNILKLERACPEAGSFMPIYNSMVIHPSLNEVTGWAIGNLKPINIKMENHEHHHN</sequence>
<dbReference type="GO" id="GO:0006103">
    <property type="term" value="P:2-oxoglutarate metabolic process"/>
    <property type="evidence" value="ECO:0007669"/>
    <property type="project" value="TreeGrafter"/>
</dbReference>
<dbReference type="InterPro" id="IPR004099">
    <property type="entry name" value="Pyr_nucl-diS_OxRdtase_dimer"/>
</dbReference>
<accession>X1SM09</accession>
<keyword evidence="1" id="KW-0520">NAD</keyword>
<comment type="caution">
    <text evidence="3">The sequence shown here is derived from an EMBL/GenBank/DDBJ whole genome shotgun (WGS) entry which is preliminary data.</text>
</comment>
<dbReference type="EMBL" id="BARW01012083">
    <property type="protein sequence ID" value="GAI80186.1"/>
    <property type="molecule type" value="Genomic_DNA"/>
</dbReference>
<dbReference type="InterPro" id="IPR050151">
    <property type="entry name" value="Class-I_Pyr_Nuc-Dis_Oxidored"/>
</dbReference>
<dbReference type="AlphaFoldDB" id="X1SM09"/>
<dbReference type="PRINTS" id="PR00411">
    <property type="entry name" value="PNDRDTASEI"/>
</dbReference>
<protein>
    <recommendedName>
        <fullName evidence="2">Pyridine nucleotide-disulphide oxidoreductase dimerisation domain-containing protein</fullName>
    </recommendedName>
</protein>
<dbReference type="PANTHER" id="PTHR22912:SF151">
    <property type="entry name" value="DIHYDROLIPOYL DEHYDROGENASE, MITOCHONDRIAL"/>
    <property type="match status" value="1"/>
</dbReference>
<dbReference type="SUPFAM" id="SSF51905">
    <property type="entry name" value="FAD/NAD(P)-binding domain"/>
    <property type="match status" value="1"/>
</dbReference>
<proteinExistence type="predicted"/>
<evidence type="ECO:0000259" key="2">
    <source>
        <dbReference type="Pfam" id="PF02852"/>
    </source>
</evidence>
<feature type="domain" description="Pyridine nucleotide-disulphide oxidoreductase dimerisation" evidence="2">
    <location>
        <begin position="57"/>
        <end position="150"/>
    </location>
</feature>
<organism evidence="3">
    <name type="scientific">marine sediment metagenome</name>
    <dbReference type="NCBI Taxonomy" id="412755"/>
    <lineage>
        <taxon>unclassified sequences</taxon>
        <taxon>metagenomes</taxon>
        <taxon>ecological metagenomes</taxon>
    </lineage>
</organism>
<dbReference type="InterPro" id="IPR036188">
    <property type="entry name" value="FAD/NAD-bd_sf"/>
</dbReference>
<name>X1SM09_9ZZZZ</name>
<evidence type="ECO:0000256" key="1">
    <source>
        <dbReference type="ARBA" id="ARBA00023027"/>
    </source>
</evidence>
<dbReference type="InterPro" id="IPR016156">
    <property type="entry name" value="FAD/NAD-linked_Rdtase_dimer_sf"/>
</dbReference>
<dbReference type="GO" id="GO:0004148">
    <property type="term" value="F:dihydrolipoyl dehydrogenase (NADH) activity"/>
    <property type="evidence" value="ECO:0007669"/>
    <property type="project" value="TreeGrafter"/>
</dbReference>
<dbReference type="SUPFAM" id="SSF55424">
    <property type="entry name" value="FAD/NAD-linked reductases, dimerisation (C-terminal) domain"/>
    <property type="match status" value="1"/>
</dbReference>
<gene>
    <name evidence="3" type="ORF">S12H4_22957</name>
</gene>
<dbReference type="Gene3D" id="3.30.390.30">
    <property type="match status" value="1"/>
</dbReference>
<feature type="non-terminal residue" evidence="3">
    <location>
        <position position="1"/>
    </location>
</feature>
<dbReference type="Pfam" id="PF02852">
    <property type="entry name" value="Pyr_redox_dim"/>
    <property type="match status" value="1"/>
</dbReference>
<dbReference type="GO" id="GO:0050660">
    <property type="term" value="F:flavin adenine dinucleotide binding"/>
    <property type="evidence" value="ECO:0007669"/>
    <property type="project" value="TreeGrafter"/>
</dbReference>
<dbReference type="Gene3D" id="3.50.50.60">
    <property type="entry name" value="FAD/NAD(P)-binding domain"/>
    <property type="match status" value="1"/>
</dbReference>
<reference evidence="3" key="1">
    <citation type="journal article" date="2014" name="Front. Microbiol.">
        <title>High frequency of phylogenetically diverse reductive dehalogenase-homologous genes in deep subseafloor sedimentary metagenomes.</title>
        <authorList>
            <person name="Kawai M."/>
            <person name="Futagami T."/>
            <person name="Toyoda A."/>
            <person name="Takaki Y."/>
            <person name="Nishi S."/>
            <person name="Hori S."/>
            <person name="Arai W."/>
            <person name="Tsubouchi T."/>
            <person name="Morono Y."/>
            <person name="Uchiyama I."/>
            <person name="Ito T."/>
            <person name="Fujiyama A."/>
            <person name="Inagaki F."/>
            <person name="Takami H."/>
        </authorList>
    </citation>
    <scope>NUCLEOTIDE SEQUENCE</scope>
    <source>
        <strain evidence="3">Expedition CK06-06</strain>
    </source>
</reference>
<evidence type="ECO:0000313" key="3">
    <source>
        <dbReference type="EMBL" id="GAI80186.1"/>
    </source>
</evidence>
<dbReference type="PANTHER" id="PTHR22912">
    <property type="entry name" value="DISULFIDE OXIDOREDUCTASE"/>
    <property type="match status" value="1"/>
</dbReference>